<protein>
    <recommendedName>
        <fullName evidence="1">ATP-grasp domain-containing protein</fullName>
    </recommendedName>
</protein>
<gene>
    <name evidence="2" type="ORF">METZ01_LOCUS427952</name>
</gene>
<sequence length="259" mass="29653">MEQFKSFITEAKEEKYRILVISSASTTKGKDKPIYHTASRFREEAKKLGHDVYILQVENAYISYENDIFKIFNYDDKEGFEINSTNTIAVVRGTVRLKKSWLDLLSRLEKIGVCMVNSRETVEVSSDKYRSYLKLQDFGLTQPKTQLVPSEQLWKTAVEKLDSKFPIIMKTLEGSRGVGVLFVESERSLESLIQLLYNQDKNVDLLIQEYIQTDGDIRVIVLGGNVIAAMKREVVEGDFRSNVSQGAKVKEYPLTELEV</sequence>
<dbReference type="GO" id="GO:0005524">
    <property type="term" value="F:ATP binding"/>
    <property type="evidence" value="ECO:0007669"/>
    <property type="project" value="InterPro"/>
</dbReference>
<reference evidence="2" key="1">
    <citation type="submission" date="2018-05" db="EMBL/GenBank/DDBJ databases">
        <authorList>
            <person name="Lanie J.A."/>
            <person name="Ng W.-L."/>
            <person name="Kazmierczak K.M."/>
            <person name="Andrzejewski T.M."/>
            <person name="Davidsen T.M."/>
            <person name="Wayne K.J."/>
            <person name="Tettelin H."/>
            <person name="Glass J.I."/>
            <person name="Rusch D."/>
            <person name="Podicherti R."/>
            <person name="Tsui H.-C.T."/>
            <person name="Winkler M.E."/>
        </authorList>
    </citation>
    <scope>NUCLEOTIDE SEQUENCE</scope>
</reference>
<dbReference type="Gene3D" id="3.40.50.20">
    <property type="match status" value="1"/>
</dbReference>
<dbReference type="InterPro" id="IPR013651">
    <property type="entry name" value="ATP-grasp_RimK-type"/>
</dbReference>
<evidence type="ECO:0000313" key="2">
    <source>
        <dbReference type="EMBL" id="SVD75098.1"/>
    </source>
</evidence>
<dbReference type="PANTHER" id="PTHR21621">
    <property type="entry name" value="RIBOSOMAL PROTEIN S6 MODIFICATION PROTEIN"/>
    <property type="match status" value="1"/>
</dbReference>
<dbReference type="PROSITE" id="PS50975">
    <property type="entry name" value="ATP_GRASP"/>
    <property type="match status" value="1"/>
</dbReference>
<dbReference type="EMBL" id="UINC01170851">
    <property type="protein sequence ID" value="SVD75098.1"/>
    <property type="molecule type" value="Genomic_DNA"/>
</dbReference>
<organism evidence="2">
    <name type="scientific">marine metagenome</name>
    <dbReference type="NCBI Taxonomy" id="408172"/>
    <lineage>
        <taxon>unclassified sequences</taxon>
        <taxon>metagenomes</taxon>
        <taxon>ecological metagenomes</taxon>
    </lineage>
</organism>
<dbReference type="Gene3D" id="3.30.470.20">
    <property type="entry name" value="ATP-grasp fold, B domain"/>
    <property type="match status" value="1"/>
</dbReference>
<accession>A0A382XXT9</accession>
<dbReference type="GO" id="GO:0016879">
    <property type="term" value="F:ligase activity, forming carbon-nitrogen bonds"/>
    <property type="evidence" value="ECO:0007669"/>
    <property type="project" value="TreeGrafter"/>
</dbReference>
<feature type="domain" description="ATP-grasp" evidence="1">
    <location>
        <begin position="132"/>
        <end position="222"/>
    </location>
</feature>
<dbReference type="AlphaFoldDB" id="A0A382XXT9"/>
<evidence type="ECO:0000259" key="1">
    <source>
        <dbReference type="PROSITE" id="PS50975"/>
    </source>
</evidence>
<name>A0A382XXT9_9ZZZZ</name>
<dbReference type="PANTHER" id="PTHR21621:SF0">
    <property type="entry name" value="BETA-CITRYLGLUTAMATE SYNTHASE B-RELATED"/>
    <property type="match status" value="1"/>
</dbReference>
<dbReference type="InterPro" id="IPR011761">
    <property type="entry name" value="ATP-grasp"/>
</dbReference>
<dbReference type="GO" id="GO:0046872">
    <property type="term" value="F:metal ion binding"/>
    <property type="evidence" value="ECO:0007669"/>
    <property type="project" value="InterPro"/>
</dbReference>
<dbReference type="Pfam" id="PF08443">
    <property type="entry name" value="RimK"/>
    <property type="match status" value="1"/>
</dbReference>
<dbReference type="Gene3D" id="3.30.1490.20">
    <property type="entry name" value="ATP-grasp fold, A domain"/>
    <property type="match status" value="1"/>
</dbReference>
<dbReference type="SUPFAM" id="SSF56059">
    <property type="entry name" value="Glutathione synthetase ATP-binding domain-like"/>
    <property type="match status" value="1"/>
</dbReference>
<proteinExistence type="predicted"/>
<feature type="non-terminal residue" evidence="2">
    <location>
        <position position="259"/>
    </location>
</feature>
<dbReference type="InterPro" id="IPR013815">
    <property type="entry name" value="ATP_grasp_subdomain_1"/>
</dbReference>
<dbReference type="GO" id="GO:0005737">
    <property type="term" value="C:cytoplasm"/>
    <property type="evidence" value="ECO:0007669"/>
    <property type="project" value="TreeGrafter"/>
</dbReference>